<proteinExistence type="predicted"/>
<name>A0A672HSK4_SALFA</name>
<evidence type="ECO:0000313" key="2">
    <source>
        <dbReference type="Proteomes" id="UP000472267"/>
    </source>
</evidence>
<reference evidence="1" key="3">
    <citation type="submission" date="2025-09" db="UniProtKB">
        <authorList>
            <consortium name="Ensembl"/>
        </authorList>
    </citation>
    <scope>IDENTIFICATION</scope>
</reference>
<organism evidence="1 2">
    <name type="scientific">Salarias fasciatus</name>
    <name type="common">Jewelled blenny</name>
    <name type="synonym">Blennius fasciatus</name>
    <dbReference type="NCBI Taxonomy" id="181472"/>
    <lineage>
        <taxon>Eukaryota</taxon>
        <taxon>Metazoa</taxon>
        <taxon>Chordata</taxon>
        <taxon>Craniata</taxon>
        <taxon>Vertebrata</taxon>
        <taxon>Euteleostomi</taxon>
        <taxon>Actinopterygii</taxon>
        <taxon>Neopterygii</taxon>
        <taxon>Teleostei</taxon>
        <taxon>Neoteleostei</taxon>
        <taxon>Acanthomorphata</taxon>
        <taxon>Ovalentaria</taxon>
        <taxon>Blenniimorphae</taxon>
        <taxon>Blenniiformes</taxon>
        <taxon>Blennioidei</taxon>
        <taxon>Blenniidae</taxon>
        <taxon>Salariinae</taxon>
        <taxon>Salarias</taxon>
    </lineage>
</organism>
<protein>
    <submittedName>
        <fullName evidence="1">Uncharacterized protein</fullName>
    </submittedName>
</protein>
<dbReference type="AlphaFoldDB" id="A0A672HSK4"/>
<evidence type="ECO:0000313" key="1">
    <source>
        <dbReference type="Ensembl" id="ENSSFAP00005032007.1"/>
    </source>
</evidence>
<sequence>YHSVPVGGLLIWKTPAHTLPRRISVVLSPLLKPRERCRSLGGLGGRQEDVEEHRCWKKKERERERARRTRRVSILARTAFRPSCLSILSRLPLSPVSFFSSL</sequence>
<reference evidence="1" key="1">
    <citation type="submission" date="2019-06" db="EMBL/GenBank/DDBJ databases">
        <authorList>
            <consortium name="Wellcome Sanger Institute Data Sharing"/>
        </authorList>
    </citation>
    <scope>NUCLEOTIDE SEQUENCE [LARGE SCALE GENOMIC DNA]</scope>
</reference>
<dbReference type="InParanoid" id="A0A672HSK4"/>
<reference evidence="1" key="2">
    <citation type="submission" date="2025-08" db="UniProtKB">
        <authorList>
            <consortium name="Ensembl"/>
        </authorList>
    </citation>
    <scope>IDENTIFICATION</scope>
</reference>
<dbReference type="Proteomes" id="UP000472267">
    <property type="component" value="Chromosome 5"/>
</dbReference>
<dbReference type="Ensembl" id="ENSSFAT00005033151.1">
    <property type="protein sequence ID" value="ENSSFAP00005032007.1"/>
    <property type="gene ID" value="ENSSFAG00005016229.1"/>
</dbReference>
<keyword evidence="2" id="KW-1185">Reference proteome</keyword>
<accession>A0A672HSK4</accession>